<dbReference type="SUPFAM" id="SSF63411">
    <property type="entry name" value="LuxS/MPP-like metallohydrolase"/>
    <property type="match status" value="4"/>
</dbReference>
<keyword evidence="7" id="KW-0482">Metalloprotease</keyword>
<evidence type="ECO:0000256" key="4">
    <source>
        <dbReference type="ARBA" id="ARBA00022723"/>
    </source>
</evidence>
<dbReference type="EMBL" id="QOVI01000011">
    <property type="protein sequence ID" value="RXG11390.1"/>
    <property type="molecule type" value="Genomic_DNA"/>
</dbReference>
<feature type="domain" description="Peptidase M16 N-terminal" evidence="10">
    <location>
        <begin position="49"/>
        <end position="169"/>
    </location>
</feature>
<evidence type="ECO:0000313" key="12">
    <source>
        <dbReference type="EMBL" id="RXG11390.1"/>
    </source>
</evidence>
<dbReference type="InterPro" id="IPR011765">
    <property type="entry name" value="Pept_M16_N"/>
</dbReference>
<evidence type="ECO:0000256" key="9">
    <source>
        <dbReference type="SAM" id="SignalP"/>
    </source>
</evidence>
<feature type="domain" description="Peptidase M16 C-terminal" evidence="11">
    <location>
        <begin position="696"/>
        <end position="862"/>
    </location>
</feature>
<evidence type="ECO:0000256" key="6">
    <source>
        <dbReference type="ARBA" id="ARBA00022833"/>
    </source>
</evidence>
<evidence type="ECO:0000259" key="11">
    <source>
        <dbReference type="Pfam" id="PF05193"/>
    </source>
</evidence>
<dbReference type="PROSITE" id="PS00143">
    <property type="entry name" value="INSULINASE"/>
    <property type="match status" value="1"/>
</dbReference>
<comment type="caution">
    <text evidence="12">The sequence shown here is derived from an EMBL/GenBank/DDBJ whole genome shotgun (WGS) entry which is preliminary data.</text>
</comment>
<dbReference type="InterPro" id="IPR050626">
    <property type="entry name" value="Peptidase_M16"/>
</dbReference>
<feature type="chain" id="PRO_5020666685" evidence="9">
    <location>
        <begin position="22"/>
        <end position="931"/>
    </location>
</feature>
<dbReference type="InterPro" id="IPR007863">
    <property type="entry name" value="Peptidase_M16_C"/>
</dbReference>
<dbReference type="RefSeq" id="WP_128762835.1">
    <property type="nucleotide sequence ID" value="NZ_QOVI01000011.1"/>
</dbReference>
<dbReference type="OrthoDB" id="9811314at2"/>
<evidence type="ECO:0000256" key="3">
    <source>
        <dbReference type="ARBA" id="ARBA00022670"/>
    </source>
</evidence>
<gene>
    <name evidence="12" type="ORF">DSM04_1111</name>
</gene>
<evidence type="ECO:0000256" key="5">
    <source>
        <dbReference type="ARBA" id="ARBA00022801"/>
    </source>
</evidence>
<reference evidence="12 13" key="1">
    <citation type="submission" date="2018-07" db="EMBL/GenBank/DDBJ databases">
        <title>Leeuwenhoekiella genomics.</title>
        <authorList>
            <person name="Tahon G."/>
            <person name="Willems A."/>
        </authorList>
    </citation>
    <scope>NUCLEOTIDE SEQUENCE [LARGE SCALE GENOMIC DNA]</scope>
    <source>
        <strain evidence="12 13">R-50232</strain>
    </source>
</reference>
<proteinExistence type="inferred from homology"/>
<feature type="domain" description="Peptidase M16 C-terminal" evidence="11">
    <location>
        <begin position="208"/>
        <end position="388"/>
    </location>
</feature>
<keyword evidence="3 12" id="KW-0645">Protease</keyword>
<keyword evidence="9" id="KW-0732">Signal</keyword>
<dbReference type="PANTHER" id="PTHR43690">
    <property type="entry name" value="NARDILYSIN"/>
    <property type="match status" value="1"/>
</dbReference>
<keyword evidence="6" id="KW-0862">Zinc</keyword>
<sequence length="931" mass="104460">MTKITTRLLLFFIILSTSLSAQNVSDTPVRPENLASGVLENGMHYYVFHNEEPKDRASFYFAQNVGSVLENDTQQGLAHFLEHMAFNGTQNFKDKEMLEYLEKNGMKFGSEINAFTSFDETVYNINQVPVTNEKLLDSVLLILHDWSGYLSLTDAEIDNERGVINEEWRSRNTAGFRANSKVWLDGYLKDSKYSKRMPIGLMDIVNNFEYDELRDYYKRWYRPDQQAVVVVGDVDVKELEAKIKKVFSAIPLKKDLPERPVFDVPITADFIYINSTDKELGEPSLQYFVKRTPLDLSVVEEIKEGITGGFASYILNNRFSELILEENCPVLGVSFGVQQFVRPLEVLSLNARPKKDSLLSGLQYIVTEYNRFAEFGATPGELARAKAAFKTNLESSKANIAKRSNDSYAGEIYQDFFNKEPVTDYAWKLDYQLSLLDRVTNESILEYLKRFKGDTGRGVSIVGSDTNTYPDQEAIETALDQVEAKKRIPFEETTSDKKLINTALEGSPVTKTEAIEGIEAKLYTLANGLKLALYPTDFDKEQVFMTAFSPGGSSLLSVEELPNTFVASYLVGQSGIGDLNKIELQKLLAGTETSVGASINAYSESLNGSSKTKDLETLFKQIYLQFTAPRFDEQAFEIIKQNLATNLIAKEKRVTSAFQDSLTLASTGHSKRSVLFDQKLIDEVSLAGAAKVYRDRISNANDFTFVFVGDFEEKELLDLATKYLGSIPSTSKTEKAVDHNMRPAQGKTPVHLTKEMETPQTTINVSFNGDMEYSKKNNLELYVLSQLLDKRYMERIREEEGGSYGVRVGGSVSWEPVGNYNLSVSFNCNPDKADDLLKIVYAELKKMETSIDAEELTEIKSNYKKGVSENQRQNGFWLRNIANNLQKGTPVSDEADSIALIESIRVANLKATAALINSNAAIVEGVLMPVE</sequence>
<keyword evidence="13" id="KW-1185">Reference proteome</keyword>
<dbReference type="Pfam" id="PF00675">
    <property type="entry name" value="Peptidase_M16"/>
    <property type="match status" value="1"/>
</dbReference>
<protein>
    <submittedName>
        <fullName evidence="12">Zinc protease</fullName>
    </submittedName>
</protein>
<accession>A0A4Q0NQR3</accession>
<dbReference type="InterPro" id="IPR011249">
    <property type="entry name" value="Metalloenz_LuxS/M16"/>
</dbReference>
<comment type="similarity">
    <text evidence="2 8">Belongs to the peptidase M16 family.</text>
</comment>
<dbReference type="GO" id="GO:0046872">
    <property type="term" value="F:metal ion binding"/>
    <property type="evidence" value="ECO:0007669"/>
    <property type="project" value="UniProtKB-KW"/>
</dbReference>
<dbReference type="Proteomes" id="UP000289821">
    <property type="component" value="Unassembled WGS sequence"/>
</dbReference>
<dbReference type="Pfam" id="PF05193">
    <property type="entry name" value="Peptidase_M16_C"/>
    <property type="match status" value="2"/>
</dbReference>
<evidence type="ECO:0000256" key="1">
    <source>
        <dbReference type="ARBA" id="ARBA00001947"/>
    </source>
</evidence>
<evidence type="ECO:0000256" key="2">
    <source>
        <dbReference type="ARBA" id="ARBA00007261"/>
    </source>
</evidence>
<keyword evidence="4" id="KW-0479">Metal-binding</keyword>
<comment type="cofactor">
    <cofactor evidence="1">
        <name>Zn(2+)</name>
        <dbReference type="ChEBI" id="CHEBI:29105"/>
    </cofactor>
</comment>
<evidence type="ECO:0000313" key="13">
    <source>
        <dbReference type="Proteomes" id="UP000289821"/>
    </source>
</evidence>
<dbReference type="InterPro" id="IPR001431">
    <property type="entry name" value="Pept_M16_Zn_BS"/>
</dbReference>
<dbReference type="Gene3D" id="3.30.830.10">
    <property type="entry name" value="Metalloenzyme, LuxS/M16 peptidase-like"/>
    <property type="match status" value="4"/>
</dbReference>
<organism evidence="12 13">
    <name type="scientific">Leeuwenhoekiella aestuarii</name>
    <dbReference type="NCBI Taxonomy" id="2249426"/>
    <lineage>
        <taxon>Bacteria</taxon>
        <taxon>Pseudomonadati</taxon>
        <taxon>Bacteroidota</taxon>
        <taxon>Flavobacteriia</taxon>
        <taxon>Flavobacteriales</taxon>
        <taxon>Flavobacteriaceae</taxon>
        <taxon>Leeuwenhoekiella</taxon>
    </lineage>
</organism>
<dbReference type="GO" id="GO:0004222">
    <property type="term" value="F:metalloendopeptidase activity"/>
    <property type="evidence" value="ECO:0007669"/>
    <property type="project" value="InterPro"/>
</dbReference>
<feature type="signal peptide" evidence="9">
    <location>
        <begin position="1"/>
        <end position="21"/>
    </location>
</feature>
<dbReference type="PANTHER" id="PTHR43690:SF34">
    <property type="entry name" value="ZINC PROTEASE PQQL-LIKE"/>
    <property type="match status" value="1"/>
</dbReference>
<name>A0A4Q0NQR3_9FLAO</name>
<evidence type="ECO:0000256" key="8">
    <source>
        <dbReference type="RuleBase" id="RU004447"/>
    </source>
</evidence>
<dbReference type="GO" id="GO:0006508">
    <property type="term" value="P:proteolysis"/>
    <property type="evidence" value="ECO:0007669"/>
    <property type="project" value="UniProtKB-KW"/>
</dbReference>
<dbReference type="AlphaFoldDB" id="A0A4Q0NQR3"/>
<evidence type="ECO:0000259" key="10">
    <source>
        <dbReference type="Pfam" id="PF00675"/>
    </source>
</evidence>
<evidence type="ECO:0000256" key="7">
    <source>
        <dbReference type="ARBA" id="ARBA00023049"/>
    </source>
</evidence>
<keyword evidence="5" id="KW-0378">Hydrolase</keyword>